<proteinExistence type="predicted"/>
<dbReference type="Proteomes" id="UP000663836">
    <property type="component" value="Unassembled WGS sequence"/>
</dbReference>
<dbReference type="GO" id="GO:0003714">
    <property type="term" value="F:transcription corepressor activity"/>
    <property type="evidence" value="ECO:0007669"/>
    <property type="project" value="TreeGrafter"/>
</dbReference>
<reference evidence="8" key="1">
    <citation type="submission" date="2021-02" db="EMBL/GenBank/DDBJ databases">
        <authorList>
            <person name="Nowell W R."/>
        </authorList>
    </citation>
    <scope>NUCLEOTIDE SEQUENCE</scope>
</reference>
<evidence type="ECO:0000313" key="9">
    <source>
        <dbReference type="Proteomes" id="UP000663836"/>
    </source>
</evidence>
<evidence type="ECO:0000256" key="6">
    <source>
        <dbReference type="RuleBase" id="RU362114"/>
    </source>
</evidence>
<evidence type="ECO:0000256" key="2">
    <source>
        <dbReference type="ARBA" id="ARBA00022676"/>
    </source>
</evidence>
<dbReference type="GO" id="GO:0003950">
    <property type="term" value="F:NAD+ poly-ADP-ribosyltransferase activity"/>
    <property type="evidence" value="ECO:0007669"/>
    <property type="project" value="UniProtKB-UniRule"/>
</dbReference>
<evidence type="ECO:0000313" key="8">
    <source>
        <dbReference type="EMBL" id="CAF4331298.1"/>
    </source>
</evidence>
<evidence type="ECO:0000256" key="1">
    <source>
        <dbReference type="ARBA" id="ARBA00004123"/>
    </source>
</evidence>
<feature type="non-terminal residue" evidence="8">
    <location>
        <position position="152"/>
    </location>
</feature>
<name>A0A820JY00_9BILA</name>
<dbReference type="EC" id="2.4.2.-" evidence="6"/>
<dbReference type="AlphaFoldDB" id="A0A820JY00"/>
<dbReference type="PANTHER" id="PTHR14453">
    <property type="entry name" value="PARP/ZINC FINGER CCCH TYPE DOMAIN CONTAINING PROTEIN"/>
    <property type="match status" value="1"/>
</dbReference>
<sequence length="152" mass="17570">DFIQNIETCTNSQQQRQIIRRANVGLPSHWNLQTENVARFSLDENSNEYQTILSLFDKTMTNKYTAILLIERIQNKQWYTQYNSYKSFSLKKDAEKKLFHGCRQESVDLIINSFFNRSFAGVNGTVYGHGAYFSANASYSHSYAKPSTQNGE</sequence>
<dbReference type="SUPFAM" id="SSF56399">
    <property type="entry name" value="ADP-ribosylation"/>
    <property type="match status" value="1"/>
</dbReference>
<evidence type="ECO:0000259" key="7">
    <source>
        <dbReference type="PROSITE" id="PS51059"/>
    </source>
</evidence>
<dbReference type="GO" id="GO:0005737">
    <property type="term" value="C:cytoplasm"/>
    <property type="evidence" value="ECO:0007669"/>
    <property type="project" value="TreeGrafter"/>
</dbReference>
<dbReference type="InterPro" id="IPR012317">
    <property type="entry name" value="Poly(ADP-ribose)pol_cat_dom"/>
</dbReference>
<gene>
    <name evidence="8" type="ORF">JBS370_LOCUS41326</name>
</gene>
<dbReference type="PROSITE" id="PS51059">
    <property type="entry name" value="PARP_CATALYTIC"/>
    <property type="match status" value="1"/>
</dbReference>
<keyword evidence="2 6" id="KW-0328">Glycosyltransferase</keyword>
<dbReference type="InterPro" id="IPR052056">
    <property type="entry name" value="Mono-ARTD/PARP"/>
</dbReference>
<comment type="caution">
    <text evidence="8">The sequence shown here is derived from an EMBL/GenBank/DDBJ whole genome shotgun (WGS) entry which is preliminary data.</text>
</comment>
<accession>A0A820JY00</accession>
<dbReference type="Pfam" id="PF00644">
    <property type="entry name" value="PARP"/>
    <property type="match status" value="1"/>
</dbReference>
<keyword evidence="3 6" id="KW-0808">Transferase</keyword>
<dbReference type="Gene3D" id="3.90.228.10">
    <property type="match status" value="1"/>
</dbReference>
<dbReference type="EMBL" id="CAJOBD010044567">
    <property type="protein sequence ID" value="CAF4331298.1"/>
    <property type="molecule type" value="Genomic_DNA"/>
</dbReference>
<keyword evidence="4 6" id="KW-0520">NAD</keyword>
<evidence type="ECO:0000256" key="4">
    <source>
        <dbReference type="ARBA" id="ARBA00023027"/>
    </source>
</evidence>
<evidence type="ECO:0000256" key="3">
    <source>
        <dbReference type="ARBA" id="ARBA00022679"/>
    </source>
</evidence>
<feature type="non-terminal residue" evidence="8">
    <location>
        <position position="1"/>
    </location>
</feature>
<protein>
    <recommendedName>
        <fullName evidence="6">Poly [ADP-ribose] polymerase</fullName>
        <shortName evidence="6">PARP</shortName>
        <ecNumber evidence="6">2.4.2.-</ecNumber>
    </recommendedName>
</protein>
<organism evidence="8 9">
    <name type="scientific">Rotaria sordida</name>
    <dbReference type="NCBI Taxonomy" id="392033"/>
    <lineage>
        <taxon>Eukaryota</taxon>
        <taxon>Metazoa</taxon>
        <taxon>Spiralia</taxon>
        <taxon>Gnathifera</taxon>
        <taxon>Rotifera</taxon>
        <taxon>Eurotatoria</taxon>
        <taxon>Bdelloidea</taxon>
        <taxon>Philodinida</taxon>
        <taxon>Philodinidae</taxon>
        <taxon>Rotaria</taxon>
    </lineage>
</organism>
<feature type="domain" description="PARP catalytic" evidence="7">
    <location>
        <begin position="26"/>
        <end position="152"/>
    </location>
</feature>
<dbReference type="GO" id="GO:0010629">
    <property type="term" value="P:negative regulation of gene expression"/>
    <property type="evidence" value="ECO:0007669"/>
    <property type="project" value="TreeGrafter"/>
</dbReference>
<dbReference type="GO" id="GO:0005634">
    <property type="term" value="C:nucleus"/>
    <property type="evidence" value="ECO:0007669"/>
    <property type="project" value="UniProtKB-SubCell"/>
</dbReference>
<evidence type="ECO:0000256" key="5">
    <source>
        <dbReference type="ARBA" id="ARBA00023242"/>
    </source>
</evidence>
<keyword evidence="5" id="KW-0539">Nucleus</keyword>
<dbReference type="PANTHER" id="PTHR14453:SF67">
    <property type="entry name" value="POLY [ADP-RIBOSE] POLYMERASE"/>
    <property type="match status" value="1"/>
</dbReference>
<comment type="subcellular location">
    <subcellularLocation>
        <location evidence="1">Nucleus</location>
    </subcellularLocation>
</comment>